<feature type="compositionally biased region" description="Low complexity" evidence="1">
    <location>
        <begin position="133"/>
        <end position="148"/>
    </location>
</feature>
<dbReference type="RefSeq" id="XP_008485247.1">
    <property type="nucleotide sequence ID" value="XM_008487025.1"/>
</dbReference>
<feature type="non-terminal residue" evidence="3">
    <location>
        <position position="762"/>
    </location>
</feature>
<gene>
    <name evidence="3" type="primary">LOC103521920</name>
</gene>
<dbReference type="PaxDb" id="121845-A0A1S3DNV7"/>
<evidence type="ECO:0000313" key="3">
    <source>
        <dbReference type="RefSeq" id="XP_008485247.1"/>
    </source>
</evidence>
<evidence type="ECO:0000313" key="2">
    <source>
        <dbReference type="Proteomes" id="UP000079169"/>
    </source>
</evidence>
<dbReference type="AlphaFoldDB" id="A0A1S3DNV7"/>
<reference evidence="3" key="1">
    <citation type="submission" date="2025-08" db="UniProtKB">
        <authorList>
            <consortium name="RefSeq"/>
        </authorList>
    </citation>
    <scope>IDENTIFICATION</scope>
</reference>
<dbReference type="KEGG" id="dci:103521920"/>
<dbReference type="Proteomes" id="UP000079169">
    <property type="component" value="Unplaced"/>
</dbReference>
<feature type="non-terminal residue" evidence="3">
    <location>
        <position position="1"/>
    </location>
</feature>
<sequence length="762" mass="83892">NSGTATFINAAGQGGTKQEASLLQSLQVLSWSGSESVVMKSSGATGGLTLGTPGVVIRRPTQGLVLNDPRYITDLSRVQLVANTGTQEAPRYQLVTSAPMNNVITEQNRQVHIVTNVPQPSQQQHRVIEEQHQSSTTSHHQQTSATSQQFNKVHVVNEQQQRLHITSTLLEQQRVEILNEDQKVQLTSLLEQQKHITNLLNVGTGSADQQKIQLSMGPGNENIVMLNQQEAKTLSNATDQKIVINSDGTINNQTGGIDLVNFQNHKNNLLNQKILINNDTINQSAGLDILNLNQKNQILNDAILNNQNMLNQKIVINNTESGLLTRGMDMMNKTNIPVSSSQNFIINNNGTLINTSGAVDLKELLQTQNLQLNNISIHTTQEKPNNHISVSNENIYADASGKLDKLIVNQKGLDQQMNGQRTQKQERAKKTFNDVYTEHLQAQGQQVPTSQYNYSIDQSKGNLIYINDPGTQQQQQHSPQSQQSQNKFLEQQHVNNLVFNTSISNGATSDPPSKHSTPSPCPSPMSFIPSKSNGPAIINDHTNRLQIVMDKPPTPTPVSYDLGQRGVQIVQMGGQGQQLQIVMDKPPTPTPVSYDLGQRGVQIVQMGGQGQQQQESQQLLSKQQLQIVMDSQDNSQFLEQQHVNNLVFNTSISNGATSDPPSKHSTPSPCPSPMSFIPSKSNGPAIINDHTNRLQIVMDKPPTPTPVSYDLGQRGVQIVQMGAQGQQQESQQLLSKQQLQIVMDSQDNSQIALNDHQNRLQI</sequence>
<name>A0A1S3DNV7_DIACI</name>
<feature type="region of interest" description="Disordered" evidence="1">
    <location>
        <begin position="502"/>
        <end position="537"/>
    </location>
</feature>
<dbReference type="GeneID" id="103521920"/>
<organism evidence="2 3">
    <name type="scientific">Diaphorina citri</name>
    <name type="common">Asian citrus psyllid</name>
    <dbReference type="NCBI Taxonomy" id="121845"/>
    <lineage>
        <taxon>Eukaryota</taxon>
        <taxon>Metazoa</taxon>
        <taxon>Ecdysozoa</taxon>
        <taxon>Arthropoda</taxon>
        <taxon>Hexapoda</taxon>
        <taxon>Insecta</taxon>
        <taxon>Pterygota</taxon>
        <taxon>Neoptera</taxon>
        <taxon>Paraneoptera</taxon>
        <taxon>Hemiptera</taxon>
        <taxon>Sternorrhyncha</taxon>
        <taxon>Psylloidea</taxon>
        <taxon>Psyllidae</taxon>
        <taxon>Diaphorininae</taxon>
        <taxon>Diaphorina</taxon>
    </lineage>
</organism>
<feature type="region of interest" description="Disordered" evidence="1">
    <location>
        <begin position="127"/>
        <end position="148"/>
    </location>
</feature>
<evidence type="ECO:0000256" key="1">
    <source>
        <dbReference type="SAM" id="MobiDB-lite"/>
    </source>
</evidence>
<feature type="region of interest" description="Disordered" evidence="1">
    <location>
        <begin position="462"/>
        <end position="485"/>
    </location>
</feature>
<feature type="compositionally biased region" description="Low complexity" evidence="1">
    <location>
        <begin position="472"/>
        <end position="485"/>
    </location>
</feature>
<proteinExistence type="predicted"/>
<feature type="compositionally biased region" description="Polar residues" evidence="1">
    <location>
        <begin position="651"/>
        <end position="667"/>
    </location>
</feature>
<protein>
    <submittedName>
        <fullName evidence="3">Uncharacterized protein</fullName>
    </submittedName>
</protein>
<feature type="region of interest" description="Disordered" evidence="1">
    <location>
        <begin position="651"/>
        <end position="676"/>
    </location>
</feature>
<accession>A0A1S3DNV7</accession>
<feature type="compositionally biased region" description="Polar residues" evidence="1">
    <location>
        <begin position="502"/>
        <end position="518"/>
    </location>
</feature>
<keyword evidence="2" id="KW-1185">Reference proteome</keyword>